<proteinExistence type="predicted"/>
<gene>
    <name evidence="1" type="ORF">ACHAWO_009596</name>
</gene>
<evidence type="ECO:0000313" key="1">
    <source>
        <dbReference type="EMBL" id="KAL3764781.1"/>
    </source>
</evidence>
<sequence>MPKSTTTSKPAASAAKKSRPLNYYNLYYALEREYLLQVEFKVLPASTKVTTANFNDYADLPLIRFPPLPERYAGLLIPDDWFLPKSFKKRRSKKSPAGPVNMVEMSQTIGLNWNVASAEIKAYVEDVASIIKARRDKLIYVAEV</sequence>
<name>A0ABD3MS48_9STRA</name>
<dbReference type="Gene3D" id="1.10.30.10">
    <property type="entry name" value="High mobility group box domain"/>
    <property type="match status" value="1"/>
</dbReference>
<comment type="caution">
    <text evidence="1">The sequence shown here is derived from an EMBL/GenBank/DDBJ whole genome shotgun (WGS) entry which is preliminary data.</text>
</comment>
<dbReference type="Proteomes" id="UP001530400">
    <property type="component" value="Unassembled WGS sequence"/>
</dbReference>
<dbReference type="EMBL" id="JALLPJ020001413">
    <property type="protein sequence ID" value="KAL3764781.1"/>
    <property type="molecule type" value="Genomic_DNA"/>
</dbReference>
<dbReference type="InterPro" id="IPR036910">
    <property type="entry name" value="HMG_box_dom_sf"/>
</dbReference>
<protein>
    <recommendedName>
        <fullName evidence="3">HMG box domain-containing protein</fullName>
    </recommendedName>
</protein>
<organism evidence="1 2">
    <name type="scientific">Cyclotella atomus</name>
    <dbReference type="NCBI Taxonomy" id="382360"/>
    <lineage>
        <taxon>Eukaryota</taxon>
        <taxon>Sar</taxon>
        <taxon>Stramenopiles</taxon>
        <taxon>Ochrophyta</taxon>
        <taxon>Bacillariophyta</taxon>
        <taxon>Coscinodiscophyceae</taxon>
        <taxon>Thalassiosirophycidae</taxon>
        <taxon>Stephanodiscales</taxon>
        <taxon>Stephanodiscaceae</taxon>
        <taxon>Cyclotella</taxon>
    </lineage>
</organism>
<keyword evidence="2" id="KW-1185">Reference proteome</keyword>
<evidence type="ECO:0000313" key="2">
    <source>
        <dbReference type="Proteomes" id="UP001530400"/>
    </source>
</evidence>
<dbReference type="AlphaFoldDB" id="A0ABD3MS48"/>
<reference evidence="1 2" key="1">
    <citation type="submission" date="2024-10" db="EMBL/GenBank/DDBJ databases">
        <title>Updated reference genomes for cyclostephanoid diatoms.</title>
        <authorList>
            <person name="Roberts W.R."/>
            <person name="Alverson A.J."/>
        </authorList>
    </citation>
    <scope>NUCLEOTIDE SEQUENCE [LARGE SCALE GENOMIC DNA]</scope>
    <source>
        <strain evidence="1 2">AJA010-31</strain>
    </source>
</reference>
<accession>A0ABD3MS48</accession>
<evidence type="ECO:0008006" key="3">
    <source>
        <dbReference type="Google" id="ProtNLM"/>
    </source>
</evidence>